<evidence type="ECO:0000259" key="4">
    <source>
        <dbReference type="PROSITE" id="PS50405"/>
    </source>
</evidence>
<evidence type="ECO:0000256" key="3">
    <source>
        <dbReference type="ARBA" id="ARBA00047960"/>
    </source>
</evidence>
<feature type="domain" description="GST C-terminal" evidence="4">
    <location>
        <begin position="1"/>
        <end position="94"/>
    </location>
</feature>
<dbReference type="InterPro" id="IPR036282">
    <property type="entry name" value="Glutathione-S-Trfase_C_sf"/>
</dbReference>
<dbReference type="AlphaFoldDB" id="A0A1D2MBC0"/>
<comment type="caution">
    <text evidence="5">The sequence shown here is derived from an EMBL/GenBank/DDBJ whole genome shotgun (WGS) entry which is preliminary data.</text>
</comment>
<dbReference type="EC" id="2.5.1.18" evidence="1"/>
<reference evidence="5 6" key="1">
    <citation type="journal article" date="2016" name="Genome Biol. Evol.">
        <title>Gene Family Evolution Reflects Adaptation to Soil Environmental Stressors in the Genome of the Collembolan Orchesella cincta.</title>
        <authorList>
            <person name="Faddeeva-Vakhrusheva A."/>
            <person name="Derks M.F."/>
            <person name="Anvar S.Y."/>
            <person name="Agamennone V."/>
            <person name="Suring W."/>
            <person name="Smit S."/>
            <person name="van Straalen N.M."/>
            <person name="Roelofs D."/>
        </authorList>
    </citation>
    <scope>NUCLEOTIDE SEQUENCE [LARGE SCALE GENOMIC DNA]</scope>
    <source>
        <tissue evidence="5">Mixed pool</tissue>
    </source>
</reference>
<keyword evidence="6" id="KW-1185">Reference proteome</keyword>
<dbReference type="STRING" id="48709.A0A1D2MBC0"/>
<keyword evidence="2 5" id="KW-0808">Transferase</keyword>
<dbReference type="GO" id="GO:0004364">
    <property type="term" value="F:glutathione transferase activity"/>
    <property type="evidence" value="ECO:0007669"/>
    <property type="project" value="UniProtKB-EC"/>
</dbReference>
<organism evidence="5 6">
    <name type="scientific">Orchesella cincta</name>
    <name type="common">Springtail</name>
    <name type="synonym">Podura cincta</name>
    <dbReference type="NCBI Taxonomy" id="48709"/>
    <lineage>
        <taxon>Eukaryota</taxon>
        <taxon>Metazoa</taxon>
        <taxon>Ecdysozoa</taxon>
        <taxon>Arthropoda</taxon>
        <taxon>Hexapoda</taxon>
        <taxon>Collembola</taxon>
        <taxon>Entomobryomorpha</taxon>
        <taxon>Entomobryoidea</taxon>
        <taxon>Orchesellidae</taxon>
        <taxon>Orchesellinae</taxon>
        <taxon>Orchesella</taxon>
    </lineage>
</organism>
<dbReference type="Gene3D" id="1.20.1050.10">
    <property type="match status" value="1"/>
</dbReference>
<proteinExistence type="predicted"/>
<gene>
    <name evidence="5" type="ORF">Ocin01_16393</name>
</gene>
<evidence type="ECO:0000313" key="5">
    <source>
        <dbReference type="EMBL" id="ODM90295.1"/>
    </source>
</evidence>
<evidence type="ECO:0000256" key="1">
    <source>
        <dbReference type="ARBA" id="ARBA00012452"/>
    </source>
</evidence>
<sequence length="94" mass="11031">MVLMWEKDEKTTLEVKTKGLEKTTHRYYSVIESDLKKNGGKYLVGNGITWVDFLCAQMNKLFTAYRKVDVLANYPTIMEHQQQVFEIPEVKAWI</sequence>
<dbReference type="EMBL" id="LJIJ01002051">
    <property type="protein sequence ID" value="ODM90295.1"/>
    <property type="molecule type" value="Genomic_DNA"/>
</dbReference>
<dbReference type="Proteomes" id="UP000094527">
    <property type="component" value="Unassembled WGS sequence"/>
</dbReference>
<dbReference type="CDD" id="cd03192">
    <property type="entry name" value="GST_C_Sigma_like"/>
    <property type="match status" value="1"/>
</dbReference>
<dbReference type="SUPFAM" id="SSF47616">
    <property type="entry name" value="GST C-terminal domain-like"/>
    <property type="match status" value="1"/>
</dbReference>
<dbReference type="InterPro" id="IPR004046">
    <property type="entry name" value="GST_C"/>
</dbReference>
<accession>A0A1D2MBC0</accession>
<dbReference type="InterPro" id="IPR010987">
    <property type="entry name" value="Glutathione-S-Trfase_C-like"/>
</dbReference>
<dbReference type="GO" id="GO:0006749">
    <property type="term" value="P:glutathione metabolic process"/>
    <property type="evidence" value="ECO:0007669"/>
    <property type="project" value="TreeGrafter"/>
</dbReference>
<dbReference type="InterPro" id="IPR050213">
    <property type="entry name" value="GST_superfamily"/>
</dbReference>
<dbReference type="OrthoDB" id="414243at2759"/>
<dbReference type="Pfam" id="PF14497">
    <property type="entry name" value="GST_C_3"/>
    <property type="match status" value="1"/>
</dbReference>
<evidence type="ECO:0000256" key="2">
    <source>
        <dbReference type="ARBA" id="ARBA00022679"/>
    </source>
</evidence>
<dbReference type="PANTHER" id="PTHR11571">
    <property type="entry name" value="GLUTATHIONE S-TRANSFERASE"/>
    <property type="match status" value="1"/>
</dbReference>
<evidence type="ECO:0000313" key="6">
    <source>
        <dbReference type="Proteomes" id="UP000094527"/>
    </source>
</evidence>
<dbReference type="PANTHER" id="PTHR11571:SF224">
    <property type="entry name" value="HEMATOPOIETIC PROSTAGLANDIN D SYNTHASE"/>
    <property type="match status" value="1"/>
</dbReference>
<name>A0A1D2MBC0_ORCCI</name>
<protein>
    <recommendedName>
        <fullName evidence="1">glutathione transferase</fullName>
        <ecNumber evidence="1">2.5.1.18</ecNumber>
    </recommendedName>
</protein>
<comment type="catalytic activity">
    <reaction evidence="3">
        <text>RX + glutathione = an S-substituted glutathione + a halide anion + H(+)</text>
        <dbReference type="Rhea" id="RHEA:16437"/>
        <dbReference type="ChEBI" id="CHEBI:15378"/>
        <dbReference type="ChEBI" id="CHEBI:16042"/>
        <dbReference type="ChEBI" id="CHEBI:17792"/>
        <dbReference type="ChEBI" id="CHEBI:57925"/>
        <dbReference type="ChEBI" id="CHEBI:90779"/>
        <dbReference type="EC" id="2.5.1.18"/>
    </reaction>
</comment>
<dbReference type="PROSITE" id="PS50405">
    <property type="entry name" value="GST_CTER"/>
    <property type="match status" value="1"/>
</dbReference>